<dbReference type="GeneID" id="41330081"/>
<dbReference type="AlphaFoldDB" id="A0A5B9DAX6"/>
<reference evidence="5 6" key="2">
    <citation type="journal article" date="2024" name="Int. J. Syst. Evol. Microbiol.">
        <title>Promethearchaeum syntrophicum gen. nov., sp. nov., an anaerobic, obligately syntrophic archaeon, the first isolate of the lineage 'Asgard' archaea, and proposal of the new archaeal phylum Promethearchaeota phyl. nov. and kingdom Promethearchaeati regn. nov.</title>
        <authorList>
            <person name="Imachi H."/>
            <person name="Nobu M.K."/>
            <person name="Kato S."/>
            <person name="Takaki Y."/>
            <person name="Miyazaki M."/>
            <person name="Miyata M."/>
            <person name="Ogawara M."/>
            <person name="Saito Y."/>
            <person name="Sakai S."/>
            <person name="Tahara Y.O."/>
            <person name="Takano Y."/>
            <person name="Tasumi E."/>
            <person name="Uematsu K."/>
            <person name="Yoshimura T."/>
            <person name="Itoh T."/>
            <person name="Ohkuma M."/>
            <person name="Takai K."/>
        </authorList>
    </citation>
    <scope>NUCLEOTIDE SEQUENCE [LARGE SCALE GENOMIC DNA]</scope>
    <source>
        <strain evidence="5 6">MK-D1</strain>
    </source>
</reference>
<dbReference type="GO" id="GO:0006412">
    <property type="term" value="P:translation"/>
    <property type="evidence" value="ECO:0007669"/>
    <property type="project" value="InterPro"/>
</dbReference>
<dbReference type="Gene3D" id="2.40.10.190">
    <property type="entry name" value="translation elongation factor selb, chain A, domain 4"/>
    <property type="match status" value="1"/>
</dbReference>
<reference evidence="5 6" key="1">
    <citation type="journal article" date="2020" name="Nature">
        <title>Isolation of an archaeon at the prokaryote-eukaryote interface.</title>
        <authorList>
            <person name="Imachi H."/>
            <person name="Nobu M.K."/>
            <person name="Nakahara N."/>
            <person name="Morono Y."/>
            <person name="Ogawara M."/>
            <person name="Takaki Y."/>
            <person name="Takano Y."/>
            <person name="Uematsu K."/>
            <person name="Ikuta T."/>
            <person name="Ito M."/>
            <person name="Matsui Y."/>
            <person name="Miyazaki M."/>
            <person name="Murata K."/>
            <person name="Saito Y."/>
            <person name="Sakai S."/>
            <person name="Song C."/>
            <person name="Tasumi E."/>
            <person name="Yamanaka Y."/>
            <person name="Yamaguchi T."/>
            <person name="Kamagata Y."/>
            <person name="Tamaki H."/>
            <person name="Takai K."/>
        </authorList>
    </citation>
    <scope>NUCLEOTIDE SEQUENCE [LARGE SCALE GENOMIC DNA]</scope>
    <source>
        <strain evidence="5 6">MK-D1</strain>
    </source>
</reference>
<dbReference type="OrthoDB" id="14403at2157"/>
<dbReference type="KEGG" id="psyt:DSAG12_02092"/>
<evidence type="ECO:0000256" key="4">
    <source>
        <dbReference type="ARBA" id="ARBA00035543"/>
    </source>
</evidence>
<organism evidence="5 6">
    <name type="scientific">Promethearchaeum syntrophicum</name>
    <dbReference type="NCBI Taxonomy" id="2594042"/>
    <lineage>
        <taxon>Archaea</taxon>
        <taxon>Promethearchaeati</taxon>
        <taxon>Promethearchaeota</taxon>
        <taxon>Promethearchaeia</taxon>
        <taxon>Promethearchaeales</taxon>
        <taxon>Promethearchaeaceae</taxon>
        <taxon>Promethearchaeum</taxon>
    </lineage>
</organism>
<keyword evidence="3" id="KW-0687">Ribonucleoprotein</keyword>
<proteinExistence type="inferred from homology"/>
<dbReference type="InterPro" id="IPR038661">
    <property type="entry name" value="Ribosomal_eL33_sf"/>
</dbReference>
<name>A0A5B9DAX6_9ARCH</name>
<dbReference type="EMBL" id="CP042905">
    <property type="protein sequence ID" value="QEE16262.1"/>
    <property type="molecule type" value="Genomic_DNA"/>
</dbReference>
<evidence type="ECO:0000313" key="6">
    <source>
        <dbReference type="Proteomes" id="UP000321408"/>
    </source>
</evidence>
<dbReference type="Pfam" id="PF01247">
    <property type="entry name" value="Ribosomal_L35Ae"/>
    <property type="match status" value="1"/>
</dbReference>
<evidence type="ECO:0000256" key="1">
    <source>
        <dbReference type="ARBA" id="ARBA00009269"/>
    </source>
</evidence>
<gene>
    <name evidence="5" type="ORF">DSAG12_02092</name>
</gene>
<evidence type="ECO:0000256" key="2">
    <source>
        <dbReference type="ARBA" id="ARBA00022980"/>
    </source>
</evidence>
<dbReference type="InterPro" id="IPR009000">
    <property type="entry name" value="Transl_B-barrel_sf"/>
</dbReference>
<comment type="similarity">
    <text evidence="1">Belongs to the eukaryotic ribosomal protein eL33 family.</text>
</comment>
<keyword evidence="6" id="KW-1185">Reference proteome</keyword>
<dbReference type="Proteomes" id="UP000321408">
    <property type="component" value="Chromosome"/>
</dbReference>
<dbReference type="GO" id="GO:1990904">
    <property type="term" value="C:ribonucleoprotein complex"/>
    <property type="evidence" value="ECO:0007669"/>
    <property type="project" value="UniProtKB-KW"/>
</dbReference>
<dbReference type="GO" id="GO:0005840">
    <property type="term" value="C:ribosome"/>
    <property type="evidence" value="ECO:0007669"/>
    <property type="project" value="UniProtKB-KW"/>
</dbReference>
<keyword evidence="2 5" id="KW-0689">Ribosomal protein</keyword>
<evidence type="ECO:0000256" key="3">
    <source>
        <dbReference type="ARBA" id="ARBA00023274"/>
    </source>
</evidence>
<dbReference type="GO" id="GO:0003735">
    <property type="term" value="F:structural constituent of ribosome"/>
    <property type="evidence" value="ECO:0007669"/>
    <property type="project" value="InterPro"/>
</dbReference>
<dbReference type="RefSeq" id="WP_147663140.1">
    <property type="nucleotide sequence ID" value="NZ_CP042905.2"/>
</dbReference>
<protein>
    <recommendedName>
        <fullName evidence="4">50S ribosomal protein L35Ae</fullName>
    </recommendedName>
</protein>
<dbReference type="InterPro" id="IPR001780">
    <property type="entry name" value="Ribosomal_eL33"/>
</dbReference>
<sequence length="95" mass="10265">MSDIVIGLKGSIVNYRMSKKIIHPRFSILMFDGITTRTDAGKKLLGHTVHWTTSSGKVMKGKITRVHGNNGAVCAHFKDGGLPGQAFGTKVTIVK</sequence>
<evidence type="ECO:0000313" key="5">
    <source>
        <dbReference type="EMBL" id="QEE16262.1"/>
    </source>
</evidence>
<dbReference type="SUPFAM" id="SSF50447">
    <property type="entry name" value="Translation proteins"/>
    <property type="match status" value="1"/>
</dbReference>
<accession>A0A5B9DAX6</accession>